<evidence type="ECO:0000313" key="11">
    <source>
        <dbReference type="Proteomes" id="UP000284219"/>
    </source>
</evidence>
<dbReference type="GO" id="GO:0005829">
    <property type="term" value="C:cytosol"/>
    <property type="evidence" value="ECO:0007669"/>
    <property type="project" value="TreeGrafter"/>
</dbReference>
<dbReference type="GO" id="GO:0005524">
    <property type="term" value="F:ATP binding"/>
    <property type="evidence" value="ECO:0007669"/>
    <property type="project" value="UniProtKB-UniRule"/>
</dbReference>
<comment type="similarity">
    <text evidence="1 8">Belongs to the cytidylate kinase family. Type 1 subfamily.</text>
</comment>
<dbReference type="EMBL" id="MCHY01000006">
    <property type="protein sequence ID" value="RKD25683.1"/>
    <property type="molecule type" value="Genomic_DNA"/>
</dbReference>
<evidence type="ECO:0000256" key="6">
    <source>
        <dbReference type="ARBA" id="ARBA00047615"/>
    </source>
</evidence>
<keyword evidence="11" id="KW-1185">Reference proteome</keyword>
<keyword evidence="5 8" id="KW-0067">ATP-binding</keyword>
<evidence type="ECO:0000256" key="3">
    <source>
        <dbReference type="ARBA" id="ARBA00022741"/>
    </source>
</evidence>
<feature type="domain" description="Cytidylate kinase" evidence="9">
    <location>
        <begin position="3"/>
        <end position="216"/>
    </location>
</feature>
<keyword evidence="4 8" id="KW-0418">Kinase</keyword>
<evidence type="ECO:0000256" key="2">
    <source>
        <dbReference type="ARBA" id="ARBA00022679"/>
    </source>
</evidence>
<gene>
    <name evidence="8" type="primary">cmk</name>
    <name evidence="10" type="ORF">BEP19_01705</name>
</gene>
<dbReference type="OrthoDB" id="9807434at2"/>
<accession>A0A419SN54</accession>
<dbReference type="NCBIfam" id="TIGR00017">
    <property type="entry name" value="cmk"/>
    <property type="match status" value="1"/>
</dbReference>
<proteinExistence type="inferred from homology"/>
<dbReference type="Pfam" id="PF02224">
    <property type="entry name" value="Cytidylate_kin"/>
    <property type="match status" value="1"/>
</dbReference>
<dbReference type="GO" id="GO:0006220">
    <property type="term" value="P:pyrimidine nucleotide metabolic process"/>
    <property type="evidence" value="ECO:0007669"/>
    <property type="project" value="UniProtKB-UniRule"/>
</dbReference>
<feature type="binding site" evidence="8">
    <location>
        <begin position="7"/>
        <end position="15"/>
    </location>
    <ligand>
        <name>ATP</name>
        <dbReference type="ChEBI" id="CHEBI:30616"/>
    </ligand>
</feature>
<dbReference type="CDD" id="cd02020">
    <property type="entry name" value="CMPK"/>
    <property type="match status" value="1"/>
</dbReference>
<dbReference type="Gene3D" id="3.40.50.300">
    <property type="entry name" value="P-loop containing nucleotide triphosphate hydrolases"/>
    <property type="match status" value="1"/>
</dbReference>
<dbReference type="GO" id="GO:0036430">
    <property type="term" value="F:CMP kinase activity"/>
    <property type="evidence" value="ECO:0007669"/>
    <property type="project" value="RHEA"/>
</dbReference>
<dbReference type="InterPro" id="IPR003136">
    <property type="entry name" value="Cytidylate_kin"/>
</dbReference>
<dbReference type="InterPro" id="IPR011994">
    <property type="entry name" value="Cytidylate_kinase_dom"/>
</dbReference>
<evidence type="ECO:0000256" key="8">
    <source>
        <dbReference type="HAMAP-Rule" id="MF_00238"/>
    </source>
</evidence>
<evidence type="ECO:0000313" key="10">
    <source>
        <dbReference type="EMBL" id="RKD25683.1"/>
    </source>
</evidence>
<comment type="subcellular location">
    <subcellularLocation>
        <location evidence="8">Cytoplasm</location>
    </subcellularLocation>
</comment>
<sequence length="224" mass="25134">MKIAIDGPAGAGKSTVAQLVAKQLGFTYIDTGAMYRALTWLAIEQQVSPEDEQALLKLLDASAISLEQQSHGQLVLIGNREVTNEIRRPEVTRHVSAVAKHAKIREQMVQQQRQLAEQQHVVMDGRDIGTRVLPDAEIKVFLTASIEERAKRRFKEWVEKGYQPDLEQLKLEIAQRDKMDSERKASPLKCADDAVVLDTSGLSIEQAVEKIVDLYRKQTDSPHP</sequence>
<dbReference type="PANTHER" id="PTHR21299:SF2">
    <property type="entry name" value="CYTIDYLATE KINASE"/>
    <property type="match status" value="1"/>
</dbReference>
<dbReference type="HAMAP" id="MF_00238">
    <property type="entry name" value="Cytidyl_kinase_type1"/>
    <property type="match status" value="1"/>
</dbReference>
<dbReference type="GO" id="GO:0036431">
    <property type="term" value="F:dCMP kinase activity"/>
    <property type="evidence" value="ECO:0007669"/>
    <property type="project" value="InterPro"/>
</dbReference>
<keyword evidence="8" id="KW-0963">Cytoplasm</keyword>
<evidence type="ECO:0000256" key="5">
    <source>
        <dbReference type="ARBA" id="ARBA00022840"/>
    </source>
</evidence>
<protein>
    <recommendedName>
        <fullName evidence="8">Cytidylate kinase</fullName>
        <shortName evidence="8">CK</shortName>
        <ecNumber evidence="8">2.7.4.25</ecNumber>
    </recommendedName>
    <alternativeName>
        <fullName evidence="8">Cytidine monophosphate kinase</fullName>
        <shortName evidence="8">CMP kinase</shortName>
    </alternativeName>
</protein>
<name>A0A419SN54_9BACL</name>
<evidence type="ECO:0000259" key="9">
    <source>
        <dbReference type="Pfam" id="PF02224"/>
    </source>
</evidence>
<comment type="catalytic activity">
    <reaction evidence="7 8">
        <text>CMP + ATP = CDP + ADP</text>
        <dbReference type="Rhea" id="RHEA:11600"/>
        <dbReference type="ChEBI" id="CHEBI:30616"/>
        <dbReference type="ChEBI" id="CHEBI:58069"/>
        <dbReference type="ChEBI" id="CHEBI:60377"/>
        <dbReference type="ChEBI" id="CHEBI:456216"/>
        <dbReference type="EC" id="2.7.4.25"/>
    </reaction>
</comment>
<organism evidence="10 11">
    <name type="scientific">Ammoniphilus oxalaticus</name>
    <dbReference type="NCBI Taxonomy" id="66863"/>
    <lineage>
        <taxon>Bacteria</taxon>
        <taxon>Bacillati</taxon>
        <taxon>Bacillota</taxon>
        <taxon>Bacilli</taxon>
        <taxon>Bacillales</taxon>
        <taxon>Paenibacillaceae</taxon>
        <taxon>Aneurinibacillus group</taxon>
        <taxon>Ammoniphilus</taxon>
    </lineage>
</organism>
<dbReference type="InterPro" id="IPR027417">
    <property type="entry name" value="P-loop_NTPase"/>
</dbReference>
<comment type="catalytic activity">
    <reaction evidence="6 8">
        <text>dCMP + ATP = dCDP + ADP</text>
        <dbReference type="Rhea" id="RHEA:25094"/>
        <dbReference type="ChEBI" id="CHEBI:30616"/>
        <dbReference type="ChEBI" id="CHEBI:57566"/>
        <dbReference type="ChEBI" id="CHEBI:58593"/>
        <dbReference type="ChEBI" id="CHEBI:456216"/>
        <dbReference type="EC" id="2.7.4.25"/>
    </reaction>
</comment>
<comment type="caution">
    <text evidence="10">The sequence shown here is derived from an EMBL/GenBank/DDBJ whole genome shotgun (WGS) entry which is preliminary data.</text>
</comment>
<dbReference type="EC" id="2.7.4.25" evidence="8"/>
<dbReference type="SUPFAM" id="SSF52540">
    <property type="entry name" value="P-loop containing nucleoside triphosphate hydrolases"/>
    <property type="match status" value="1"/>
</dbReference>
<evidence type="ECO:0000256" key="1">
    <source>
        <dbReference type="ARBA" id="ARBA00009427"/>
    </source>
</evidence>
<dbReference type="GO" id="GO:0015949">
    <property type="term" value="P:nucleobase-containing small molecule interconversion"/>
    <property type="evidence" value="ECO:0007669"/>
    <property type="project" value="TreeGrafter"/>
</dbReference>
<dbReference type="RefSeq" id="WP_120188354.1">
    <property type="nucleotide sequence ID" value="NZ_MCHY01000006.1"/>
</dbReference>
<keyword evidence="2 8" id="KW-0808">Transferase</keyword>
<dbReference type="Proteomes" id="UP000284219">
    <property type="component" value="Unassembled WGS sequence"/>
</dbReference>
<evidence type="ECO:0000256" key="7">
    <source>
        <dbReference type="ARBA" id="ARBA00048478"/>
    </source>
</evidence>
<dbReference type="AlphaFoldDB" id="A0A419SN54"/>
<evidence type="ECO:0000256" key="4">
    <source>
        <dbReference type="ARBA" id="ARBA00022777"/>
    </source>
</evidence>
<reference evidence="10 11" key="1">
    <citation type="submission" date="2016-08" db="EMBL/GenBank/DDBJ databases">
        <title>Novel Firmicute Genomes.</title>
        <authorList>
            <person name="Poppleton D.I."/>
            <person name="Gribaldo S."/>
        </authorList>
    </citation>
    <scope>NUCLEOTIDE SEQUENCE [LARGE SCALE GENOMIC DNA]</scope>
    <source>
        <strain evidence="10 11">RAOx-1</strain>
    </source>
</reference>
<dbReference type="PANTHER" id="PTHR21299">
    <property type="entry name" value="CYTIDYLATE KINASE/PANTOATE-BETA-ALANINE LIGASE"/>
    <property type="match status" value="1"/>
</dbReference>
<keyword evidence="3 8" id="KW-0547">Nucleotide-binding</keyword>